<sequence>MPRRLPLSIVLPALLFSGLSAALCAAELPVYSGTLAAKSSREHQLTLQPGDYVQGRLSGHGMRLVLLDKNGQRVRVLSQGKRDTEEFMFVAGAAGPYRLDVRAPQAGDYRLELLQQVPRTAQTAPAQLPDSPRLRALLQQPAGLEAFWAELRHSTTPLVESTGVTPPLAEHETLVTFLWRGAERGVRLFGGPSADHEKLQHLPGTDVWYRSYRLPDSTRLAYRLAPDVPELNAAPHIRRRAILATAQRDPLNPHSSIAAPLDQYDGESLFELPAAPVAIWNAPRPSVAAGSLESLRLPSQILGNSREIQLYRPAGWQANDPQRALLVVFDGEHYTRDVPTPVILDNLIASGRLPRTAAIFIHNPSNETRSQELPPNPAFARFLAEELMPWAQARGLSAPASRTVVAGASYGGLAAVWAGYSHPELFGKVYSQSGSFWWAPDWEQAQRYSRPAEWLTEQIASTPRQPLQIHLEAGLFELGRDNQPGIRDTSRHLLHVLQAKGYAASYREYAAAHGYEHWRNSFADGLLQLLGQAM</sequence>
<dbReference type="InterPro" id="IPR014756">
    <property type="entry name" value="Ig_E-set"/>
</dbReference>
<evidence type="ECO:0000313" key="7">
    <source>
        <dbReference type="EMBL" id="MYN44305.1"/>
    </source>
</evidence>
<evidence type="ECO:0000256" key="5">
    <source>
        <dbReference type="SAM" id="SignalP"/>
    </source>
</evidence>
<comment type="similarity">
    <text evidence="4">Belongs to the Fes family.</text>
</comment>
<evidence type="ECO:0000256" key="2">
    <source>
        <dbReference type="ARBA" id="ARBA00022490"/>
    </source>
</evidence>
<accession>A0A845HXK6</accession>
<evidence type="ECO:0000313" key="8">
    <source>
        <dbReference type="Proteomes" id="UP000444316"/>
    </source>
</evidence>
<keyword evidence="2" id="KW-0963">Cytoplasm</keyword>
<dbReference type="InterPro" id="IPR021764">
    <property type="entry name" value="Enterochelin_esterase_N"/>
</dbReference>
<dbReference type="GO" id="GO:0006826">
    <property type="term" value="P:iron ion transport"/>
    <property type="evidence" value="ECO:0007669"/>
    <property type="project" value="InterPro"/>
</dbReference>
<proteinExistence type="inferred from homology"/>
<feature type="chain" id="PRO_5032521260" evidence="5">
    <location>
        <begin position="23"/>
        <end position="534"/>
    </location>
</feature>
<keyword evidence="8" id="KW-1185">Reference proteome</keyword>
<dbReference type="InterPro" id="IPR029058">
    <property type="entry name" value="AB_hydrolase_fold"/>
</dbReference>
<gene>
    <name evidence="7" type="ORF">GTP23_04370</name>
</gene>
<evidence type="ECO:0000256" key="3">
    <source>
        <dbReference type="ARBA" id="ARBA00022801"/>
    </source>
</evidence>
<dbReference type="Pfam" id="PF11806">
    <property type="entry name" value="Enterochelin_N"/>
    <property type="match status" value="1"/>
</dbReference>
<comment type="caution">
    <text evidence="7">The sequence shown here is derived from an EMBL/GenBank/DDBJ whole genome shotgun (WGS) entry which is preliminary data.</text>
</comment>
<dbReference type="PANTHER" id="PTHR48098:SF3">
    <property type="entry name" value="IRON(III) ENTEROBACTIN ESTERASE"/>
    <property type="match status" value="1"/>
</dbReference>
<evidence type="ECO:0000259" key="6">
    <source>
        <dbReference type="Pfam" id="PF11806"/>
    </source>
</evidence>
<dbReference type="AlphaFoldDB" id="A0A845HXK6"/>
<reference evidence="7" key="1">
    <citation type="submission" date="2019-12" db="EMBL/GenBank/DDBJ databases">
        <title>Novel species isolated from a subtropical stream in China.</title>
        <authorList>
            <person name="Lu H."/>
        </authorList>
    </citation>
    <scope>NUCLEOTIDE SEQUENCE [LARGE SCALE GENOMIC DNA]</scope>
    <source>
        <strain evidence="7">FT93W</strain>
    </source>
</reference>
<dbReference type="Proteomes" id="UP000444316">
    <property type="component" value="Unassembled WGS sequence"/>
</dbReference>
<keyword evidence="3" id="KW-0378">Hydrolase</keyword>
<comment type="subcellular location">
    <subcellularLocation>
        <location evidence="1">Cytoplasm</location>
    </subcellularLocation>
</comment>
<dbReference type="InterPro" id="IPR000801">
    <property type="entry name" value="Esterase-like"/>
</dbReference>
<feature type="domain" description="Enterochelin esterase N-terminal" evidence="6">
    <location>
        <begin position="175"/>
        <end position="279"/>
    </location>
</feature>
<dbReference type="Pfam" id="PF00756">
    <property type="entry name" value="Esterase"/>
    <property type="match status" value="1"/>
</dbReference>
<dbReference type="RefSeq" id="WP_161034013.1">
    <property type="nucleotide sequence ID" value="NZ_WWCL01000001.1"/>
</dbReference>
<dbReference type="InterPro" id="IPR013783">
    <property type="entry name" value="Ig-like_fold"/>
</dbReference>
<dbReference type="GO" id="GO:0005737">
    <property type="term" value="C:cytoplasm"/>
    <property type="evidence" value="ECO:0007669"/>
    <property type="project" value="UniProtKB-SubCell"/>
</dbReference>
<dbReference type="GO" id="GO:0008849">
    <property type="term" value="F:enterochelin esterase activity"/>
    <property type="evidence" value="ECO:0007669"/>
    <property type="project" value="InterPro"/>
</dbReference>
<dbReference type="Gene3D" id="2.60.40.10">
    <property type="entry name" value="Immunoglobulins"/>
    <property type="match status" value="1"/>
</dbReference>
<dbReference type="SUPFAM" id="SSF81296">
    <property type="entry name" value="E set domains"/>
    <property type="match status" value="1"/>
</dbReference>
<dbReference type="PANTHER" id="PTHR48098">
    <property type="entry name" value="ENTEROCHELIN ESTERASE-RELATED"/>
    <property type="match status" value="1"/>
</dbReference>
<dbReference type="EMBL" id="WWCL01000001">
    <property type="protein sequence ID" value="MYN44305.1"/>
    <property type="molecule type" value="Genomic_DNA"/>
</dbReference>
<organism evidence="7 8">
    <name type="scientific">Duganella fentianensis</name>
    <dbReference type="NCBI Taxonomy" id="2692177"/>
    <lineage>
        <taxon>Bacteria</taxon>
        <taxon>Pseudomonadati</taxon>
        <taxon>Pseudomonadota</taxon>
        <taxon>Betaproteobacteria</taxon>
        <taxon>Burkholderiales</taxon>
        <taxon>Oxalobacteraceae</taxon>
        <taxon>Telluria group</taxon>
        <taxon>Duganella</taxon>
    </lineage>
</organism>
<dbReference type="SUPFAM" id="SSF53474">
    <property type="entry name" value="alpha/beta-Hydrolases"/>
    <property type="match status" value="1"/>
</dbReference>
<evidence type="ECO:0000256" key="4">
    <source>
        <dbReference type="ARBA" id="ARBA00024201"/>
    </source>
</evidence>
<dbReference type="InterPro" id="IPR050583">
    <property type="entry name" value="Mycobacterial_A85_antigen"/>
</dbReference>
<keyword evidence="5" id="KW-0732">Signal</keyword>
<evidence type="ECO:0000256" key="1">
    <source>
        <dbReference type="ARBA" id="ARBA00004496"/>
    </source>
</evidence>
<protein>
    <submittedName>
        <fullName evidence="7">DUF3327 domain-containing protein</fullName>
    </submittedName>
</protein>
<name>A0A845HXK6_9BURK</name>
<dbReference type="Gene3D" id="3.40.50.1820">
    <property type="entry name" value="alpha/beta hydrolase"/>
    <property type="match status" value="1"/>
</dbReference>
<feature type="signal peptide" evidence="5">
    <location>
        <begin position="1"/>
        <end position="22"/>
    </location>
</feature>
<dbReference type="GO" id="GO:0005506">
    <property type="term" value="F:iron ion binding"/>
    <property type="evidence" value="ECO:0007669"/>
    <property type="project" value="InterPro"/>
</dbReference>